<dbReference type="InterPro" id="IPR001916">
    <property type="entry name" value="Glyco_hydro_22"/>
</dbReference>
<dbReference type="Pfam" id="PF00062">
    <property type="entry name" value="Lys"/>
    <property type="match status" value="3"/>
</dbReference>
<keyword evidence="5" id="KW-0326">Glycosidase</keyword>
<dbReference type="PROSITE" id="PS51348">
    <property type="entry name" value="GLYCOSYL_HYDROL_F22_2"/>
    <property type="match status" value="3"/>
</dbReference>
<comment type="similarity">
    <text evidence="6">Belongs to the glycosyl hydrolase 22 family.</text>
</comment>
<feature type="compositionally biased region" description="Polar residues" evidence="7">
    <location>
        <begin position="540"/>
        <end position="551"/>
    </location>
</feature>
<dbReference type="InterPro" id="IPR019799">
    <property type="entry name" value="Glyco_hydro_22_CS"/>
</dbReference>
<dbReference type="GO" id="GO:0003796">
    <property type="term" value="F:lysozyme activity"/>
    <property type="evidence" value="ECO:0007669"/>
    <property type="project" value="UniProtKB-EC"/>
</dbReference>
<feature type="domain" description="Glycosyl hydrolases family 22 (GH22)" evidence="9">
    <location>
        <begin position="387"/>
        <end position="405"/>
    </location>
</feature>
<evidence type="ECO:0000259" key="9">
    <source>
        <dbReference type="PROSITE" id="PS00128"/>
    </source>
</evidence>
<keyword evidence="5" id="KW-0378">Hydrolase</keyword>
<feature type="compositionally biased region" description="Pro residues" evidence="7">
    <location>
        <begin position="591"/>
        <end position="640"/>
    </location>
</feature>
<feature type="chain" id="PRO_5040461484" description="lysozyme" evidence="8">
    <location>
        <begin position="19"/>
        <end position="754"/>
    </location>
</feature>
<reference evidence="10" key="1">
    <citation type="submission" date="2022-01" db="EMBL/GenBank/DDBJ databases">
        <authorList>
            <person name="King R."/>
        </authorList>
    </citation>
    <scope>NUCLEOTIDE SEQUENCE</scope>
</reference>
<dbReference type="Proteomes" id="UP001153636">
    <property type="component" value="Chromosome 11"/>
</dbReference>
<keyword evidence="4" id="KW-1015">Disulfide bond</keyword>
<evidence type="ECO:0000256" key="4">
    <source>
        <dbReference type="ARBA" id="ARBA00023157"/>
    </source>
</evidence>
<dbReference type="EMBL" id="OV651823">
    <property type="protein sequence ID" value="CAH1101010.1"/>
    <property type="molecule type" value="Genomic_DNA"/>
</dbReference>
<comment type="catalytic activity">
    <reaction evidence="1">
        <text>Hydrolysis of (1-&gt;4)-beta-linkages between N-acetylmuramic acid and N-acetyl-D-glucosamine residues in a peptidoglycan and between N-acetyl-D-glucosamine residues in chitodextrins.</text>
        <dbReference type="EC" id="3.2.1.17"/>
    </reaction>
</comment>
<proteinExistence type="inferred from homology"/>
<dbReference type="PRINTS" id="PR00135">
    <property type="entry name" value="LYZLACT"/>
</dbReference>
<dbReference type="PANTHER" id="PTHR11407">
    <property type="entry name" value="LYSOZYME C"/>
    <property type="match status" value="1"/>
</dbReference>
<dbReference type="CDD" id="cd16899">
    <property type="entry name" value="LYZ_C_invert"/>
    <property type="match status" value="3"/>
</dbReference>
<evidence type="ECO:0000256" key="7">
    <source>
        <dbReference type="SAM" id="MobiDB-lite"/>
    </source>
</evidence>
<dbReference type="GO" id="GO:0042742">
    <property type="term" value="P:defense response to bacterium"/>
    <property type="evidence" value="ECO:0007669"/>
    <property type="project" value="UniProtKB-KW"/>
</dbReference>
<dbReference type="SMART" id="SM00263">
    <property type="entry name" value="LYZ1"/>
    <property type="match status" value="3"/>
</dbReference>
<keyword evidence="3" id="KW-0081">Bacteriolytic enzyme</keyword>
<feature type="domain" description="Glycosyl hydrolases family 22 (GH22)" evidence="9">
    <location>
        <begin position="242"/>
        <end position="260"/>
    </location>
</feature>
<dbReference type="PROSITE" id="PS00128">
    <property type="entry name" value="GLYCOSYL_HYDROL_F22_1"/>
    <property type="match status" value="3"/>
</dbReference>
<name>A0A9P0CK81_9CUCU</name>
<evidence type="ECO:0000256" key="8">
    <source>
        <dbReference type="SAM" id="SignalP"/>
    </source>
</evidence>
<evidence type="ECO:0000256" key="5">
    <source>
        <dbReference type="ARBA" id="ARBA00023295"/>
    </source>
</evidence>
<dbReference type="OrthoDB" id="17373at2759"/>
<dbReference type="EC" id="3.2.1.17" evidence="2"/>
<dbReference type="AlphaFoldDB" id="A0A9P0CK81"/>
<dbReference type="SUPFAM" id="SSF53955">
    <property type="entry name" value="Lysozyme-like"/>
    <property type="match status" value="3"/>
</dbReference>
<accession>A0A9P0CK81</accession>
<dbReference type="GO" id="GO:0031640">
    <property type="term" value="P:killing of cells of another organism"/>
    <property type="evidence" value="ECO:0007669"/>
    <property type="project" value="UniProtKB-KW"/>
</dbReference>
<feature type="signal peptide" evidence="8">
    <location>
        <begin position="1"/>
        <end position="18"/>
    </location>
</feature>
<evidence type="ECO:0000313" key="11">
    <source>
        <dbReference type="Proteomes" id="UP001153636"/>
    </source>
</evidence>
<keyword evidence="8" id="KW-0732">Signal</keyword>
<evidence type="ECO:0000256" key="6">
    <source>
        <dbReference type="RuleBase" id="RU004440"/>
    </source>
</evidence>
<dbReference type="InterPro" id="IPR023346">
    <property type="entry name" value="Lysozyme-like_dom_sf"/>
</dbReference>
<gene>
    <name evidence="10" type="ORF">PSYICH_LOCUS2574</name>
</gene>
<evidence type="ECO:0000256" key="1">
    <source>
        <dbReference type="ARBA" id="ARBA00000632"/>
    </source>
</evidence>
<dbReference type="PANTHER" id="PTHR11407:SF63">
    <property type="entry name" value="LYSOZYME C"/>
    <property type="match status" value="1"/>
</dbReference>
<dbReference type="Gene3D" id="1.10.530.10">
    <property type="match status" value="3"/>
</dbReference>
<sequence>MNFTQSLTIILTFSVASAKIYDRCELAKELRHVYDFPEDEISTWLCIVQHESHFNTSAMNHGSGDHGLFQISQLYWCATKGTGYACNTNCASFRDDDIKDDVYCVKKIFKEHSRLSGNGFNAWTIYGYFCKGDTSKYIEDCPDNSIENTIKTTTEVIEELDEDGYHFPPLPSPPKVYNRCELAKELKDVHQIPVDEIPTWVCIAQHESSFNTSANNPVSGDHGLFQISEQYWCSIYIRGGGCNAKCSSFRNSDISDDVRCARTIFNEHKAISGDGFTAWSIYPQYCKGDTSKYIGGCPDANTTIKPKKKSKKITAQYTERVYKRCELAKELKYIHNLPENQISTLICIAKHESNFNTSASNPGSGDHGIFQISEQYWCSPYGRGSGCNVHCDSLRDTDITDDLKCVEIIYNEHLGISGDGWNAWAVYPIFCKGDTSSYIRECFDTVENSGAYDIRAQDKYDQSISRLNYIKSSFNLLPSTQKSFEYPPSSSQTFGKANDYSFASFTSRFNPLDMHQAASQDLSYQNRVGTKSIAVNASFRSSGAKSRSLDSPIQYKSIMRPPGPKRRPGDAPKPPRFPGKFPTDSLDPTRPLGPPRRPESPPRPPRPPTGRPPTGRPPTIRPPTGRPRPPRPPPPPPTTPRPFNWNNLPGIIFTLWPSSTTGPVFTSVYSTTAKSSLGVQTTVSTTSRPSSDRETTVKSDIGKIKTLNDKRVSFGAFSDSHGSTVKREEKDVRNNYPGYSFSRSKLGFSLVQAL</sequence>
<feature type="region of interest" description="Disordered" evidence="7">
    <location>
        <begin position="540"/>
        <end position="645"/>
    </location>
</feature>
<evidence type="ECO:0000256" key="3">
    <source>
        <dbReference type="ARBA" id="ARBA00022638"/>
    </source>
</evidence>
<evidence type="ECO:0000256" key="2">
    <source>
        <dbReference type="ARBA" id="ARBA00012732"/>
    </source>
</evidence>
<keyword evidence="11" id="KW-1185">Reference proteome</keyword>
<evidence type="ECO:0000313" key="10">
    <source>
        <dbReference type="EMBL" id="CAH1101010.1"/>
    </source>
</evidence>
<protein>
    <recommendedName>
        <fullName evidence="2">lysozyme</fullName>
        <ecNumber evidence="2">3.2.1.17</ecNumber>
    </recommendedName>
</protein>
<keyword evidence="3" id="KW-0929">Antimicrobial</keyword>
<organism evidence="10 11">
    <name type="scientific">Psylliodes chrysocephalus</name>
    <dbReference type="NCBI Taxonomy" id="3402493"/>
    <lineage>
        <taxon>Eukaryota</taxon>
        <taxon>Metazoa</taxon>
        <taxon>Ecdysozoa</taxon>
        <taxon>Arthropoda</taxon>
        <taxon>Hexapoda</taxon>
        <taxon>Insecta</taxon>
        <taxon>Pterygota</taxon>
        <taxon>Neoptera</taxon>
        <taxon>Endopterygota</taxon>
        <taxon>Coleoptera</taxon>
        <taxon>Polyphaga</taxon>
        <taxon>Cucujiformia</taxon>
        <taxon>Chrysomeloidea</taxon>
        <taxon>Chrysomelidae</taxon>
        <taxon>Galerucinae</taxon>
        <taxon>Alticini</taxon>
        <taxon>Psylliodes</taxon>
    </lineage>
</organism>
<feature type="domain" description="Glycosyl hydrolases family 22 (GH22)" evidence="9">
    <location>
        <begin position="86"/>
        <end position="104"/>
    </location>
</feature>